<proteinExistence type="predicted"/>
<dbReference type="EMBL" id="BK014873">
    <property type="protein sequence ID" value="DAD79815.1"/>
    <property type="molecule type" value="Genomic_DNA"/>
</dbReference>
<reference evidence="1" key="1">
    <citation type="journal article" date="2021" name="Proc. Natl. Acad. Sci. U.S.A.">
        <title>A Catalog of Tens of Thousands of Viruses from Human Metagenomes Reveals Hidden Associations with Chronic Diseases.</title>
        <authorList>
            <person name="Tisza M.J."/>
            <person name="Buck C.B."/>
        </authorList>
    </citation>
    <scope>NUCLEOTIDE SEQUENCE</scope>
    <source>
        <strain evidence="1">Ctj9o3</strain>
    </source>
</reference>
<accession>A0A8S5MCK3</accession>
<name>A0A8S5MCK3_9CAUD</name>
<sequence>MQKLKIRPAVLSGICGANTPVATKERAFIYASISLRIEEEKREMAKAKRK</sequence>
<protein>
    <submittedName>
        <fullName evidence="1">Uncharacterized protein</fullName>
    </submittedName>
</protein>
<organism evidence="1">
    <name type="scientific">Myoviridae sp. ctj9o3</name>
    <dbReference type="NCBI Taxonomy" id="2826688"/>
    <lineage>
        <taxon>Viruses</taxon>
        <taxon>Duplodnaviria</taxon>
        <taxon>Heunggongvirae</taxon>
        <taxon>Uroviricota</taxon>
        <taxon>Caudoviricetes</taxon>
    </lineage>
</organism>
<evidence type="ECO:0000313" key="1">
    <source>
        <dbReference type="EMBL" id="DAD79815.1"/>
    </source>
</evidence>